<feature type="domain" description="Amidohydrolase-related" evidence="2">
    <location>
        <begin position="49"/>
        <end position="397"/>
    </location>
</feature>
<dbReference type="SUPFAM" id="SSF51338">
    <property type="entry name" value="Composite domain of metallo-dependent hydrolases"/>
    <property type="match status" value="1"/>
</dbReference>
<dbReference type="Pfam" id="PF01979">
    <property type="entry name" value="Amidohydro_1"/>
    <property type="match status" value="1"/>
</dbReference>
<dbReference type="PANTHER" id="PTHR43794:SF11">
    <property type="entry name" value="AMIDOHYDROLASE-RELATED DOMAIN-CONTAINING PROTEIN"/>
    <property type="match status" value="1"/>
</dbReference>
<name>A0A4R7KXC0_9CLOT</name>
<dbReference type="Proteomes" id="UP000295325">
    <property type="component" value="Unassembled WGS sequence"/>
</dbReference>
<gene>
    <name evidence="3" type="ORF">EDD71_10187</name>
</gene>
<comment type="caution">
    <text evidence="3">The sequence shown here is derived from an EMBL/GenBank/DDBJ whole genome shotgun (WGS) entry which is preliminary data.</text>
</comment>
<dbReference type="Gene3D" id="2.30.40.10">
    <property type="entry name" value="Urease, subunit C, domain 1"/>
    <property type="match status" value="1"/>
</dbReference>
<sequence length="429" mass="49005">MKALINANIYDFVSFRENCYILFDSEIRETGNMKDFKGADEVIDCRGCIVMPGLINCHTHIYSIFSRGMSVPFNPKNFRDILEQLWWKLDRQLDKEAVYYSGLVYGIDCIKNGVTSLIDHHASGLCIKGSLEELKKAICDELGIRGIFCFETSDRFNVDECIEENMEFARRRTEYHAGLFGLHASMSLSDESLKKISSKIESLPVHIHVAESMDDVDDCIEKYNKRIVNRLEDFGLLNKNSILSHCVHLTEDEARVIKNRECFVALNPTSNMNNAVGLGDYDMLRRNGVKCLIGNDGLGANLTRDYLNIVFAMRNRLKSPIKFSLDDLIQIIRNGYEYVGKILNIKIGRIKKGYKADIVALPYIPPTPMDGNNASGHMFFGVFDNFRPKDVWISGKQLLRNYKPIFNEESIFSKAKEESLKVWGRVNKN</sequence>
<dbReference type="RefSeq" id="WP_133626782.1">
    <property type="nucleotide sequence ID" value="NZ_SOAZ01000001.1"/>
</dbReference>
<evidence type="ECO:0000256" key="1">
    <source>
        <dbReference type="ARBA" id="ARBA00022801"/>
    </source>
</evidence>
<evidence type="ECO:0000259" key="2">
    <source>
        <dbReference type="Pfam" id="PF01979"/>
    </source>
</evidence>
<dbReference type="AlphaFoldDB" id="A0A4R7KXC0"/>
<proteinExistence type="predicted"/>
<keyword evidence="1" id="KW-0378">Hydrolase</keyword>
<reference evidence="3 4" key="1">
    <citation type="submission" date="2019-03" db="EMBL/GenBank/DDBJ databases">
        <title>Genomic Encyclopedia of Type Strains, Phase IV (KMG-IV): sequencing the most valuable type-strain genomes for metagenomic binning, comparative biology and taxonomic classification.</title>
        <authorList>
            <person name="Goeker M."/>
        </authorList>
    </citation>
    <scope>NUCLEOTIDE SEQUENCE [LARGE SCALE GENOMIC DNA]</scope>
    <source>
        <strain evidence="3 4">DSM 24455</strain>
    </source>
</reference>
<dbReference type="InterPro" id="IPR032466">
    <property type="entry name" value="Metal_Hydrolase"/>
</dbReference>
<evidence type="ECO:0000313" key="4">
    <source>
        <dbReference type="Proteomes" id="UP000295325"/>
    </source>
</evidence>
<dbReference type="InterPro" id="IPR011059">
    <property type="entry name" value="Metal-dep_hydrolase_composite"/>
</dbReference>
<dbReference type="GO" id="GO:0016810">
    <property type="term" value="F:hydrolase activity, acting on carbon-nitrogen (but not peptide) bonds"/>
    <property type="evidence" value="ECO:0007669"/>
    <property type="project" value="InterPro"/>
</dbReference>
<dbReference type="PANTHER" id="PTHR43794">
    <property type="entry name" value="AMINOHYDROLASE SSNA-RELATED"/>
    <property type="match status" value="1"/>
</dbReference>
<keyword evidence="4" id="KW-1185">Reference proteome</keyword>
<dbReference type="InterPro" id="IPR050287">
    <property type="entry name" value="MTA/SAH_deaminase"/>
</dbReference>
<evidence type="ECO:0000313" key="3">
    <source>
        <dbReference type="EMBL" id="TDT63660.1"/>
    </source>
</evidence>
<dbReference type="Gene3D" id="3.20.20.140">
    <property type="entry name" value="Metal-dependent hydrolases"/>
    <property type="match status" value="1"/>
</dbReference>
<dbReference type="SUPFAM" id="SSF51556">
    <property type="entry name" value="Metallo-dependent hydrolases"/>
    <property type="match status" value="1"/>
</dbReference>
<dbReference type="EMBL" id="SOAZ01000001">
    <property type="protein sequence ID" value="TDT63660.1"/>
    <property type="molecule type" value="Genomic_DNA"/>
</dbReference>
<dbReference type="OrthoDB" id="9807210at2"/>
<dbReference type="InterPro" id="IPR006680">
    <property type="entry name" value="Amidohydro-rel"/>
</dbReference>
<organism evidence="3 4">
    <name type="scientific">Fonticella tunisiensis</name>
    <dbReference type="NCBI Taxonomy" id="1096341"/>
    <lineage>
        <taxon>Bacteria</taxon>
        <taxon>Bacillati</taxon>
        <taxon>Bacillota</taxon>
        <taxon>Clostridia</taxon>
        <taxon>Eubacteriales</taxon>
        <taxon>Clostridiaceae</taxon>
        <taxon>Fonticella</taxon>
    </lineage>
</organism>
<protein>
    <submittedName>
        <fullName evidence="3">Putative selenium metabolism protein SsnA</fullName>
    </submittedName>
</protein>
<accession>A0A4R7KXC0</accession>